<feature type="transmembrane region" description="Helical" evidence="14">
    <location>
        <begin position="1255"/>
        <end position="1277"/>
    </location>
</feature>
<dbReference type="FunFam" id="2.60.40.60:FF:000140">
    <property type="entry name" value="Dachsous cadherin-related 1"/>
    <property type="match status" value="1"/>
</dbReference>
<feature type="compositionally biased region" description="Acidic residues" evidence="13">
    <location>
        <begin position="1365"/>
        <end position="1374"/>
    </location>
</feature>
<evidence type="ECO:0000256" key="5">
    <source>
        <dbReference type="ARBA" id="ARBA00022737"/>
    </source>
</evidence>
<feature type="region of interest" description="Disordered" evidence="13">
    <location>
        <begin position="1309"/>
        <end position="1402"/>
    </location>
</feature>
<name>A0AAD7ZW31_DIPPU</name>
<feature type="region of interest" description="Disordered" evidence="13">
    <location>
        <begin position="1423"/>
        <end position="1446"/>
    </location>
</feature>
<feature type="domain" description="Cadherin" evidence="15">
    <location>
        <begin position="901"/>
        <end position="1012"/>
    </location>
</feature>
<evidence type="ECO:0000256" key="10">
    <source>
        <dbReference type="ARBA" id="ARBA00023157"/>
    </source>
</evidence>
<evidence type="ECO:0000256" key="11">
    <source>
        <dbReference type="ARBA" id="ARBA00023180"/>
    </source>
</evidence>
<evidence type="ECO:0000256" key="13">
    <source>
        <dbReference type="SAM" id="MobiDB-lite"/>
    </source>
</evidence>
<dbReference type="SUPFAM" id="SSF49313">
    <property type="entry name" value="Cadherin-like"/>
    <property type="match status" value="11"/>
</dbReference>
<evidence type="ECO:0000256" key="7">
    <source>
        <dbReference type="ARBA" id="ARBA00022889"/>
    </source>
</evidence>
<keyword evidence="3 14" id="KW-0812">Transmembrane</keyword>
<keyword evidence="9 14" id="KW-0472">Membrane</keyword>
<keyword evidence="17" id="KW-1185">Reference proteome</keyword>
<dbReference type="InterPro" id="IPR015919">
    <property type="entry name" value="Cadherin-like_sf"/>
</dbReference>
<dbReference type="GO" id="GO:0005886">
    <property type="term" value="C:plasma membrane"/>
    <property type="evidence" value="ECO:0007669"/>
    <property type="project" value="InterPro"/>
</dbReference>
<keyword evidence="6 12" id="KW-0106">Calcium</keyword>
<keyword evidence="4" id="KW-0732">Signal</keyword>
<comment type="caution">
    <text evidence="16">The sequence shown here is derived from an EMBL/GenBank/DDBJ whole genome shotgun (WGS) entry which is preliminary data.</text>
</comment>
<dbReference type="GO" id="GO:0030855">
    <property type="term" value="P:epithelial cell differentiation"/>
    <property type="evidence" value="ECO:0007669"/>
    <property type="project" value="UniProtKB-ARBA"/>
</dbReference>
<dbReference type="Gene3D" id="2.60.40.60">
    <property type="entry name" value="Cadherins"/>
    <property type="match status" value="12"/>
</dbReference>
<dbReference type="PRINTS" id="PR00205">
    <property type="entry name" value="CADHERIN"/>
</dbReference>
<dbReference type="InterPro" id="IPR002126">
    <property type="entry name" value="Cadherin-like_dom"/>
</dbReference>
<dbReference type="PANTHER" id="PTHR24028:SF328">
    <property type="entry name" value="CADHERIN-3"/>
    <property type="match status" value="1"/>
</dbReference>
<protein>
    <recommendedName>
        <fullName evidence="15">Cadherin domain-containing protein</fullName>
    </recommendedName>
</protein>
<evidence type="ECO:0000256" key="8">
    <source>
        <dbReference type="ARBA" id="ARBA00022989"/>
    </source>
</evidence>
<feature type="compositionally biased region" description="Low complexity" evidence="13">
    <location>
        <begin position="1423"/>
        <end position="1432"/>
    </location>
</feature>
<comment type="subcellular location">
    <subcellularLocation>
        <location evidence="1">Membrane</location>
        <topology evidence="1">Single-pass membrane protein</topology>
    </subcellularLocation>
</comment>
<feature type="domain" description="Cadherin" evidence="15">
    <location>
        <begin position="791"/>
        <end position="897"/>
    </location>
</feature>
<dbReference type="Pfam" id="PF00028">
    <property type="entry name" value="Cadherin"/>
    <property type="match status" value="10"/>
</dbReference>
<evidence type="ECO:0000256" key="12">
    <source>
        <dbReference type="PROSITE-ProRule" id="PRU00043"/>
    </source>
</evidence>
<evidence type="ECO:0000256" key="14">
    <source>
        <dbReference type="SAM" id="Phobius"/>
    </source>
</evidence>
<dbReference type="FunFam" id="2.60.40.60:FF:000020">
    <property type="entry name" value="Dachsous cadherin-related 1b"/>
    <property type="match status" value="2"/>
</dbReference>
<keyword evidence="7" id="KW-0130">Cell adhesion</keyword>
<feature type="domain" description="Cadherin" evidence="15">
    <location>
        <begin position="198"/>
        <end position="301"/>
    </location>
</feature>
<gene>
    <name evidence="16" type="ORF">L9F63_018792</name>
</gene>
<feature type="compositionally biased region" description="Low complexity" evidence="13">
    <location>
        <begin position="1348"/>
        <end position="1362"/>
    </location>
</feature>
<evidence type="ECO:0000313" key="17">
    <source>
        <dbReference type="Proteomes" id="UP001233999"/>
    </source>
</evidence>
<dbReference type="EMBL" id="JASPKZ010006064">
    <property type="protein sequence ID" value="KAJ9587766.1"/>
    <property type="molecule type" value="Genomic_DNA"/>
</dbReference>
<evidence type="ECO:0000256" key="1">
    <source>
        <dbReference type="ARBA" id="ARBA00004167"/>
    </source>
</evidence>
<keyword evidence="5" id="KW-0677">Repeat</keyword>
<feature type="domain" description="Cadherin" evidence="15">
    <location>
        <begin position="302"/>
        <end position="403"/>
    </location>
</feature>
<dbReference type="PROSITE" id="PS00232">
    <property type="entry name" value="CADHERIN_1"/>
    <property type="match status" value="5"/>
</dbReference>
<dbReference type="FunFam" id="2.60.40.60:FF:000104">
    <property type="entry name" value="cadherin-23 isoform X1"/>
    <property type="match status" value="1"/>
</dbReference>
<accession>A0AAD7ZW31</accession>
<dbReference type="GO" id="GO:0001736">
    <property type="term" value="P:establishment of planar polarity"/>
    <property type="evidence" value="ECO:0007669"/>
    <property type="project" value="UniProtKB-ARBA"/>
</dbReference>
<feature type="domain" description="Cadherin" evidence="15">
    <location>
        <begin position="686"/>
        <end position="790"/>
    </location>
</feature>
<dbReference type="GO" id="GO:0007424">
    <property type="term" value="P:open tracheal system development"/>
    <property type="evidence" value="ECO:0007669"/>
    <property type="project" value="UniProtKB-ARBA"/>
</dbReference>
<dbReference type="PROSITE" id="PS50268">
    <property type="entry name" value="CADHERIN_2"/>
    <property type="match status" value="11"/>
</dbReference>
<keyword evidence="11" id="KW-0325">Glycoprotein</keyword>
<evidence type="ECO:0000256" key="3">
    <source>
        <dbReference type="ARBA" id="ARBA00022692"/>
    </source>
</evidence>
<dbReference type="InterPro" id="IPR050174">
    <property type="entry name" value="Protocadherin/Cadherin-CA"/>
</dbReference>
<feature type="domain" description="Cadherin" evidence="15">
    <location>
        <begin position="1013"/>
        <end position="1124"/>
    </location>
</feature>
<evidence type="ECO:0000256" key="6">
    <source>
        <dbReference type="ARBA" id="ARBA00022837"/>
    </source>
</evidence>
<keyword evidence="10" id="KW-1015">Disulfide bond</keyword>
<feature type="non-terminal residue" evidence="16">
    <location>
        <position position="1508"/>
    </location>
</feature>
<feature type="domain" description="Cadherin" evidence="15">
    <location>
        <begin position="9"/>
        <end position="91"/>
    </location>
</feature>
<dbReference type="InterPro" id="IPR020894">
    <property type="entry name" value="Cadherin_CS"/>
</dbReference>
<evidence type="ECO:0000259" key="15">
    <source>
        <dbReference type="PROSITE" id="PS50268"/>
    </source>
</evidence>
<dbReference type="GO" id="GO:0007156">
    <property type="term" value="P:homophilic cell adhesion via plasma membrane adhesion molecules"/>
    <property type="evidence" value="ECO:0007669"/>
    <property type="project" value="InterPro"/>
</dbReference>
<evidence type="ECO:0000313" key="16">
    <source>
        <dbReference type="EMBL" id="KAJ9587766.1"/>
    </source>
</evidence>
<dbReference type="Proteomes" id="UP001233999">
    <property type="component" value="Unassembled WGS sequence"/>
</dbReference>
<dbReference type="FunFam" id="2.60.40.60:FF:000013">
    <property type="entry name" value="Cadherin EGF LAG seven-pass G-type receptor"/>
    <property type="match status" value="1"/>
</dbReference>
<organism evidence="16 17">
    <name type="scientific">Diploptera punctata</name>
    <name type="common">Pacific beetle cockroach</name>
    <dbReference type="NCBI Taxonomy" id="6984"/>
    <lineage>
        <taxon>Eukaryota</taxon>
        <taxon>Metazoa</taxon>
        <taxon>Ecdysozoa</taxon>
        <taxon>Arthropoda</taxon>
        <taxon>Hexapoda</taxon>
        <taxon>Insecta</taxon>
        <taxon>Pterygota</taxon>
        <taxon>Neoptera</taxon>
        <taxon>Polyneoptera</taxon>
        <taxon>Dictyoptera</taxon>
        <taxon>Blattodea</taxon>
        <taxon>Blaberoidea</taxon>
        <taxon>Blaberidae</taxon>
        <taxon>Diplopterinae</taxon>
        <taxon>Diploptera</taxon>
    </lineage>
</organism>
<proteinExistence type="predicted"/>
<reference evidence="16" key="1">
    <citation type="journal article" date="2023" name="IScience">
        <title>Live-bearing cockroach genome reveals convergent evolutionary mechanisms linked to viviparity in insects and beyond.</title>
        <authorList>
            <person name="Fouks B."/>
            <person name="Harrison M.C."/>
            <person name="Mikhailova A.A."/>
            <person name="Marchal E."/>
            <person name="English S."/>
            <person name="Carruthers M."/>
            <person name="Jennings E.C."/>
            <person name="Chiamaka E.L."/>
            <person name="Frigard R.A."/>
            <person name="Pippel M."/>
            <person name="Attardo G.M."/>
            <person name="Benoit J.B."/>
            <person name="Bornberg-Bauer E."/>
            <person name="Tobe S.S."/>
        </authorList>
    </citation>
    <scope>NUCLEOTIDE SEQUENCE</scope>
    <source>
        <strain evidence="16">Stay&amp;Tobe</strain>
    </source>
</reference>
<feature type="domain" description="Cadherin" evidence="15">
    <location>
        <begin position="92"/>
        <end position="196"/>
    </location>
</feature>
<evidence type="ECO:0000256" key="4">
    <source>
        <dbReference type="ARBA" id="ARBA00022729"/>
    </source>
</evidence>
<dbReference type="PANTHER" id="PTHR24028">
    <property type="entry name" value="CADHERIN-87A"/>
    <property type="match status" value="1"/>
</dbReference>
<dbReference type="SMART" id="SM00112">
    <property type="entry name" value="CA"/>
    <property type="match status" value="11"/>
</dbReference>
<dbReference type="FunFam" id="2.60.40.60:FF:000116">
    <property type="entry name" value="Dachsous cadherin-related 2"/>
    <property type="match status" value="2"/>
</dbReference>
<feature type="non-terminal residue" evidence="16">
    <location>
        <position position="1"/>
    </location>
</feature>
<feature type="domain" description="Cadherin" evidence="15">
    <location>
        <begin position="511"/>
        <end position="685"/>
    </location>
</feature>
<dbReference type="GO" id="GO:0005509">
    <property type="term" value="F:calcium ion binding"/>
    <property type="evidence" value="ECO:0007669"/>
    <property type="project" value="UniProtKB-UniRule"/>
</dbReference>
<keyword evidence="2" id="KW-0245">EGF-like domain</keyword>
<keyword evidence="8 14" id="KW-1133">Transmembrane helix</keyword>
<dbReference type="GO" id="GO:0007163">
    <property type="term" value="P:establishment or maintenance of cell polarity"/>
    <property type="evidence" value="ECO:0007669"/>
    <property type="project" value="UniProtKB-ARBA"/>
</dbReference>
<sequence>VFPTFRVPVDRDSGDNGHVTYVISSGNQEGKFALSYDTGECNVGKVSRVSGFTGRYVLNVTATDHGKPSPKQATKVLNLIVQGTKENPPRFLHSMYHANVSEDAVVGTYVTKVMARSASSDSGHYYLPEGIGDDSFSVEAQSGVVSVRAPLDRESRDRYMIPVYVTTPPRRPGSPQFDVTIVAIRVTDVNDHAPEFKPGTCYTVAVPENSDLAVIHTLVATDLDSGPNGEVTYSITAGNIGNKFSIDLHSGELTARPLDRETHSRYWLVITAQDRGTPAPLQGSCNVSVIVEDQNDNDPRFSQPRYIATIPENVPVDTVVLTVQASDADLGVNSRIMYSLANESQWLFRIDNKSGVITTTGSLQKSVYNFQVVATDGGRYDARSQKVPVQITIGDVNDNKPIFSRFPFSAEVPAYTQPGHNLLRVTAEDQDEGTNAEIVFSFVNEPANSKFRINPNTGIVTASSSLAMESGKLFHLEVLARDKGNPPQSATGLIEIKVGESPEGAAALRFQNSSYVVHLPENAPVGRDVITVSAVRTDGRRQRITYSFVRDPRVLDFETRPTVRLVVVHPATILCLRLGGQQQGHLRHAGVSDGRRPGRQLAGVLPHSGWESRQCICDRTAIFCIISVSEGTEVGTVLTARLRGFRTGSTRREYRLKVTASDTAHTAHTVLTIRVTDVNDNPPVFMLPSYQASLPEGSDPSYAVLTVNASDADSEDNAKVHYSLLSPVKGFTVDQTTGTLFANRSGIPTSLMKQDIQLTIVAMDSGNPPLSSTVAVRIHVSDGSNSRPKFAQDEYRVHMREDSACGTTVVKIAASDSEAEDNHNVIFTIYDGNTDGAFQVMRFDAKNLVLLKPLDREKEDSYILRVVAGELSSPPNNATAVTVYVTVDDANDNAPVFQEMTAKGYDITVSEGASLGHSILKITAMDADQAGTSNAELSYDITSGNDRDLFTLDPQTGVLSVKRTLDYDAGITEYTLVVRASDNAQLPSDTPLSTVTNVHIRLKDENDNAPKFPVTEYLEFVGENEPVGTAVFTARATDLDKGIYGKLNYSIVSAAASGFTDVEDSWKLFKVDSMTGLVSTNAVFDYESRNRYAFTLRANDMGGKTASVRVRVEIDSRDEFHPQFTERTYRFTLATSSGQLPVGYVVGHVAATDRDKGPDGRVVYQLTTQHPYFKINRTTGEVIVKKKLDNSATGHDISLVVTASSGRQGSLTNMTVVELALDPLADRGTNLASSAIDANSNNTTLASSSGGLADWALGLLITLILIVLTFGAVFLFLHMRNRRQKKVNKPALSSGAAVGSPESFVDPGAFDTIPIRGGGGVQGPAAQFGPPKYEKYLHTSNSGAATTSELSGSEQSGSSGRGSAEDGEDVEDEEIRMINEGPLQRDSGIHRQTDDVDDDNLSDVSVHNTQEYLARLGIVDTSAATGGASSSSRRCADNSNSKGVPMDSLHMFDEEGGGEADITNLIYAKLNDVGNSERGSSTEDGGGASGGVLGAAVEHVMVMGGFGG</sequence>
<feature type="domain" description="Cadherin" evidence="15">
    <location>
        <begin position="404"/>
        <end position="510"/>
    </location>
</feature>
<evidence type="ECO:0000256" key="2">
    <source>
        <dbReference type="ARBA" id="ARBA00022536"/>
    </source>
</evidence>
<reference evidence="16" key="2">
    <citation type="submission" date="2023-05" db="EMBL/GenBank/DDBJ databases">
        <authorList>
            <person name="Fouks B."/>
        </authorList>
    </citation>
    <scope>NUCLEOTIDE SEQUENCE</scope>
    <source>
        <strain evidence="16">Stay&amp;Tobe</strain>
        <tissue evidence="16">Testes</tissue>
    </source>
</reference>
<feature type="domain" description="Cadherin" evidence="15">
    <location>
        <begin position="1141"/>
        <end position="1231"/>
    </location>
</feature>
<feature type="compositionally biased region" description="Polar residues" evidence="13">
    <location>
        <begin position="1338"/>
        <end position="1347"/>
    </location>
</feature>
<evidence type="ECO:0000256" key="9">
    <source>
        <dbReference type="ARBA" id="ARBA00023136"/>
    </source>
</evidence>
<dbReference type="CDD" id="cd11304">
    <property type="entry name" value="Cadherin_repeat"/>
    <property type="match status" value="11"/>
</dbReference>